<keyword evidence="2" id="KW-1185">Reference proteome</keyword>
<gene>
    <name evidence="1" type="ORF">PCOR1329_LOCUS40193</name>
</gene>
<organism evidence="1 2">
    <name type="scientific">Prorocentrum cordatum</name>
    <dbReference type="NCBI Taxonomy" id="2364126"/>
    <lineage>
        <taxon>Eukaryota</taxon>
        <taxon>Sar</taxon>
        <taxon>Alveolata</taxon>
        <taxon>Dinophyceae</taxon>
        <taxon>Prorocentrales</taxon>
        <taxon>Prorocentraceae</taxon>
        <taxon>Prorocentrum</taxon>
    </lineage>
</organism>
<comment type="caution">
    <text evidence="1">The sequence shown here is derived from an EMBL/GenBank/DDBJ whole genome shotgun (WGS) entry which is preliminary data.</text>
</comment>
<evidence type="ECO:0000313" key="2">
    <source>
        <dbReference type="Proteomes" id="UP001189429"/>
    </source>
</evidence>
<dbReference type="EMBL" id="CAUYUJ010014847">
    <property type="protein sequence ID" value="CAK0846785.1"/>
    <property type="molecule type" value="Genomic_DNA"/>
</dbReference>
<proteinExistence type="predicted"/>
<name>A0ABN9TLP2_9DINO</name>
<evidence type="ECO:0000313" key="1">
    <source>
        <dbReference type="EMBL" id="CAK0846785.1"/>
    </source>
</evidence>
<accession>A0ABN9TLP2</accession>
<reference evidence="1" key="1">
    <citation type="submission" date="2023-10" db="EMBL/GenBank/DDBJ databases">
        <authorList>
            <person name="Chen Y."/>
            <person name="Shah S."/>
            <person name="Dougan E. K."/>
            <person name="Thang M."/>
            <person name="Chan C."/>
        </authorList>
    </citation>
    <scope>NUCLEOTIDE SEQUENCE [LARGE SCALE GENOMIC DNA]</scope>
</reference>
<sequence length="122" mass="13928">MASISADGTAEGLGCRTGDRCIFHNVMYDIQEFRPDKDLDGRLDFQIAFGGNTEERKDAPAGWKVVFNNLKLTGPQRYEGTIYTSWWGERPVKLINYGVLTAKELQQYPDLQTQQYFTSLPR</sequence>
<dbReference type="Proteomes" id="UP001189429">
    <property type="component" value="Unassembled WGS sequence"/>
</dbReference>
<protein>
    <submittedName>
        <fullName evidence="1">Uncharacterized protein</fullName>
    </submittedName>
</protein>